<evidence type="ECO:0008006" key="4">
    <source>
        <dbReference type="Google" id="ProtNLM"/>
    </source>
</evidence>
<accession>A0ABX6G1U4</accession>
<feature type="transmembrane region" description="Helical" evidence="1">
    <location>
        <begin position="94"/>
        <end position="118"/>
    </location>
</feature>
<name>A0ABX6G1U4_9BURK</name>
<evidence type="ECO:0000313" key="2">
    <source>
        <dbReference type="EMBL" id="QGZ42818.1"/>
    </source>
</evidence>
<sequence length="127" mass="13656">MHNTKPPRRQQAGIVQASSEYAMDRPAAIRRRARIAATLVCLYFVGSYLFLNFGPGGQLIDYATAPALLLVIVWTPVLRPLGLTEGTWMTAPTVPACIAIVLLYGALAYRAVLALAGARGRSTEGKV</sequence>
<dbReference type="EMBL" id="CP046904">
    <property type="protein sequence ID" value="QGZ42818.1"/>
    <property type="molecule type" value="Genomic_DNA"/>
</dbReference>
<reference evidence="2 3" key="1">
    <citation type="submission" date="2019-12" db="EMBL/GenBank/DDBJ databases">
        <title>Draft Genome Sequences of Six Type Strains of the Genus Massilia.</title>
        <authorList>
            <person name="Miess H."/>
            <person name="Frediansyah A."/>
            <person name="Goeker M."/>
            <person name="Gross H."/>
        </authorList>
    </citation>
    <scope>NUCLEOTIDE SEQUENCE [LARGE SCALE GENOMIC DNA]</scope>
    <source>
        <strain evidence="2 3">DSM 26639</strain>
    </source>
</reference>
<keyword evidence="1" id="KW-0812">Transmembrane</keyword>
<evidence type="ECO:0000256" key="1">
    <source>
        <dbReference type="SAM" id="Phobius"/>
    </source>
</evidence>
<proteinExistence type="predicted"/>
<gene>
    <name evidence="2" type="ORF">GO485_29790</name>
</gene>
<evidence type="ECO:0000313" key="3">
    <source>
        <dbReference type="Proteomes" id="UP000437862"/>
    </source>
</evidence>
<keyword evidence="3" id="KW-1185">Reference proteome</keyword>
<organism evidence="2 3">
    <name type="scientific">Pseudoduganella flava</name>
    <dbReference type="NCBI Taxonomy" id="871742"/>
    <lineage>
        <taxon>Bacteria</taxon>
        <taxon>Pseudomonadati</taxon>
        <taxon>Pseudomonadota</taxon>
        <taxon>Betaproteobacteria</taxon>
        <taxon>Burkholderiales</taxon>
        <taxon>Oxalobacteraceae</taxon>
        <taxon>Telluria group</taxon>
        <taxon>Pseudoduganella</taxon>
    </lineage>
</organism>
<keyword evidence="1" id="KW-0472">Membrane</keyword>
<feature type="transmembrane region" description="Helical" evidence="1">
    <location>
        <begin position="33"/>
        <end position="51"/>
    </location>
</feature>
<dbReference type="RefSeq" id="WP_145879602.1">
    <property type="nucleotide sequence ID" value="NZ_CP046904.1"/>
</dbReference>
<protein>
    <recommendedName>
        <fullName evidence="4">DUF2069 domain-containing protein</fullName>
    </recommendedName>
</protein>
<keyword evidence="1" id="KW-1133">Transmembrane helix</keyword>
<dbReference type="Proteomes" id="UP000437862">
    <property type="component" value="Chromosome"/>
</dbReference>